<reference evidence="2 3" key="1">
    <citation type="submission" date="2019-06" db="EMBL/GenBank/DDBJ databases">
        <title>Whole genome shotgun sequence of Glutamicibacter uratoxydans NBRC 15515.</title>
        <authorList>
            <person name="Hosoyama A."/>
            <person name="Uohara A."/>
            <person name="Ohji S."/>
            <person name="Ichikawa N."/>
        </authorList>
    </citation>
    <scope>NUCLEOTIDE SEQUENCE [LARGE SCALE GENOMIC DNA]</scope>
    <source>
        <strain evidence="2 3">NBRC 15515</strain>
    </source>
</reference>
<gene>
    <name evidence="2" type="ORF">AUR04nite_31620</name>
</gene>
<comment type="caution">
    <text evidence="2">The sequence shown here is derived from an EMBL/GenBank/DDBJ whole genome shotgun (WGS) entry which is preliminary data.</text>
</comment>
<evidence type="ECO:0000256" key="1">
    <source>
        <dbReference type="SAM" id="Coils"/>
    </source>
</evidence>
<protein>
    <submittedName>
        <fullName evidence="2">Uncharacterized protein</fullName>
    </submittedName>
</protein>
<evidence type="ECO:0000313" key="2">
    <source>
        <dbReference type="EMBL" id="GED07630.1"/>
    </source>
</evidence>
<accession>A0A4Y4DW24</accession>
<dbReference type="EMBL" id="BJNY01000023">
    <property type="protein sequence ID" value="GED07630.1"/>
    <property type="molecule type" value="Genomic_DNA"/>
</dbReference>
<dbReference type="AlphaFoldDB" id="A0A4Y4DW24"/>
<organism evidence="2 3">
    <name type="scientific">Glutamicibacter uratoxydans</name>
    <name type="common">Arthrobacter uratoxydans</name>
    <dbReference type="NCBI Taxonomy" id="43667"/>
    <lineage>
        <taxon>Bacteria</taxon>
        <taxon>Bacillati</taxon>
        <taxon>Actinomycetota</taxon>
        <taxon>Actinomycetes</taxon>
        <taxon>Micrococcales</taxon>
        <taxon>Micrococcaceae</taxon>
        <taxon>Glutamicibacter</taxon>
    </lineage>
</organism>
<feature type="coiled-coil region" evidence="1">
    <location>
        <begin position="15"/>
        <end position="71"/>
    </location>
</feature>
<sequence length="76" mass="8931">MPRKRLNLDLSHSQYQDLDMALEDHRHGLKKLEEESILGFGLEPEYWHGRVAEVEELREIVRENAVEVSDEDSDAR</sequence>
<evidence type="ECO:0000313" key="3">
    <source>
        <dbReference type="Proteomes" id="UP000316612"/>
    </source>
</evidence>
<dbReference type="Proteomes" id="UP000316612">
    <property type="component" value="Unassembled WGS sequence"/>
</dbReference>
<keyword evidence="3" id="KW-1185">Reference proteome</keyword>
<keyword evidence="1" id="KW-0175">Coiled coil</keyword>
<proteinExistence type="predicted"/>
<name>A0A4Y4DW24_GLUUR</name>